<reference evidence="1 2" key="1">
    <citation type="journal article" date="2015" name="Sci. Rep.">
        <title>The genome of Leishmania panamensis: insights into genomics of the L. (Viannia) subgenus.</title>
        <authorList>
            <person name="Llanes A."/>
            <person name="Restrepo C.M."/>
            <person name="Vecchio G.D."/>
            <person name="Anguizola F.J."/>
            <person name="Lleonart R."/>
        </authorList>
    </citation>
    <scope>NUCLEOTIDE SEQUENCE [LARGE SCALE GENOMIC DNA]</scope>
    <source>
        <strain evidence="1 2">MHOM/PA/94/PSC-1</strain>
    </source>
</reference>
<dbReference type="GeneID" id="22576199"/>
<protein>
    <submittedName>
        <fullName evidence="1">Uncharacterized protein</fullName>
    </submittedName>
</protein>
<gene>
    <name evidence="1" type="ORF">LPMP_270230</name>
</gene>
<dbReference type="EMBL" id="CP009396">
    <property type="protein sequence ID" value="AIN99403.1"/>
    <property type="molecule type" value="Genomic_DNA"/>
</dbReference>
<dbReference type="AlphaFoldDB" id="A0A088RTR2"/>
<evidence type="ECO:0000313" key="1">
    <source>
        <dbReference type="EMBL" id="AIN99403.1"/>
    </source>
</evidence>
<dbReference type="eggNOG" id="ENOG502RZU9">
    <property type="taxonomic scope" value="Eukaryota"/>
</dbReference>
<name>A0A088RTR2_LEIPA</name>
<keyword evidence="2" id="KW-1185">Reference proteome</keyword>
<accession>A0A088RTR2</accession>
<organism evidence="1 2">
    <name type="scientific">Leishmania panamensis</name>
    <dbReference type="NCBI Taxonomy" id="5679"/>
    <lineage>
        <taxon>Eukaryota</taxon>
        <taxon>Discoba</taxon>
        <taxon>Euglenozoa</taxon>
        <taxon>Kinetoplastea</taxon>
        <taxon>Metakinetoplastina</taxon>
        <taxon>Trypanosomatida</taxon>
        <taxon>Trypanosomatidae</taxon>
        <taxon>Leishmaniinae</taxon>
        <taxon>Leishmania</taxon>
        <taxon>Leishmania guyanensis species complex</taxon>
    </lineage>
</organism>
<dbReference type="KEGG" id="lpan:LPMP_270230"/>
<dbReference type="RefSeq" id="XP_010700110.1">
    <property type="nucleotide sequence ID" value="XM_010701808.1"/>
</dbReference>
<proteinExistence type="predicted"/>
<dbReference type="VEuPathDB" id="TriTrypDB:LPMP_270230"/>
<sequence length="187" mass="21669">MSSGALGRGSFHSVVAGVTPRRIPTYYNSAYDLIQLHRTHREVTRGFLIRDKVFDNKFPGCSLANGLFKMVPNKRDNFHTRELTELIRHRTIWTQRIQQQRTINAAILEDAAKELSPAQMEDRFSYRTPDTAAYFTPQEYTAANNWPNYWQHPTEKHVVPRPRWRREAELGGITRVRDAVATPVADF</sequence>
<dbReference type="OrthoDB" id="274902at2759"/>
<evidence type="ECO:0000313" key="2">
    <source>
        <dbReference type="Proteomes" id="UP000063063"/>
    </source>
</evidence>
<dbReference type="Proteomes" id="UP000063063">
    <property type="component" value="Chromosome 27"/>
</dbReference>
<dbReference type="VEuPathDB" id="TriTrypDB:LPAL13_270007800"/>